<protein>
    <recommendedName>
        <fullName evidence="3">Chromatin target of PRMT1 protein C-terminal domain-containing protein</fullName>
    </recommendedName>
</protein>
<reference evidence="4 5" key="1">
    <citation type="submission" date="2024-08" db="EMBL/GenBank/DDBJ databases">
        <authorList>
            <person name="Cucini C."/>
            <person name="Frati F."/>
        </authorList>
    </citation>
    <scope>NUCLEOTIDE SEQUENCE [LARGE SCALE GENOMIC DNA]</scope>
</reference>
<gene>
    <name evidence="4" type="ORF">ODALV1_LOCUS13377</name>
</gene>
<organism evidence="4 5">
    <name type="scientific">Orchesella dallaii</name>
    <dbReference type="NCBI Taxonomy" id="48710"/>
    <lineage>
        <taxon>Eukaryota</taxon>
        <taxon>Metazoa</taxon>
        <taxon>Ecdysozoa</taxon>
        <taxon>Arthropoda</taxon>
        <taxon>Hexapoda</taxon>
        <taxon>Collembola</taxon>
        <taxon>Entomobryomorpha</taxon>
        <taxon>Entomobryoidea</taxon>
        <taxon>Orchesellidae</taxon>
        <taxon>Orchesellinae</taxon>
        <taxon>Orchesella</taxon>
    </lineage>
</organism>
<keyword evidence="5" id="KW-1185">Reference proteome</keyword>
<dbReference type="InterPro" id="IPR025715">
    <property type="entry name" value="FoP_C"/>
</dbReference>
<name>A0ABP1QQN3_9HEXA</name>
<dbReference type="Proteomes" id="UP001642540">
    <property type="component" value="Unassembled WGS sequence"/>
</dbReference>
<dbReference type="SMART" id="SM01218">
    <property type="entry name" value="FoP_duplication"/>
    <property type="match status" value="1"/>
</dbReference>
<comment type="caution">
    <text evidence="4">The sequence shown here is derived from an EMBL/GenBank/DDBJ whole genome shotgun (WGS) entry which is preliminary data.</text>
</comment>
<accession>A0ABP1QQN3</accession>
<evidence type="ECO:0000313" key="4">
    <source>
        <dbReference type="EMBL" id="CAL8109450.1"/>
    </source>
</evidence>
<evidence type="ECO:0000256" key="2">
    <source>
        <dbReference type="SAM" id="MobiDB-lite"/>
    </source>
</evidence>
<feature type="domain" description="Chromatin target of PRMT1 protein C-terminal" evidence="3">
    <location>
        <begin position="161"/>
        <end position="247"/>
    </location>
</feature>
<proteinExistence type="predicted"/>
<evidence type="ECO:0000259" key="3">
    <source>
        <dbReference type="SMART" id="SM01218"/>
    </source>
</evidence>
<sequence>MAVSRTVLQMSTGIPLSERFKQNPPAVEVAESQSPFRRMNFGVNSNRSVTRGFGFNLDDDLTAPSAPRTLRRPTQKRSQGFGFGSDLTGAQNNANLLAIKEAEIRRLRAQLRVTKAHLIIAMSHQDGRLKQDHSVLRSSAFKGGAGSGFVAKRAGGGILFGNRGRRLNLISNKKASALFKRSRPGISPMNRNAAAGTKSVGLNFFGEPRSKEDLDDELEAYMSKSKGKVKNNLDQELDDYMKVARQQSFAAKIGLSTSAAVPTSSGTAEIDGDAAMEEV</sequence>
<evidence type="ECO:0000256" key="1">
    <source>
        <dbReference type="ARBA" id="ARBA00022884"/>
    </source>
</evidence>
<dbReference type="EMBL" id="CAXLJM020000041">
    <property type="protein sequence ID" value="CAL8109450.1"/>
    <property type="molecule type" value="Genomic_DNA"/>
</dbReference>
<keyword evidence="1" id="KW-0694">RNA-binding</keyword>
<evidence type="ECO:0000313" key="5">
    <source>
        <dbReference type="Proteomes" id="UP001642540"/>
    </source>
</evidence>
<dbReference type="Pfam" id="PF13865">
    <property type="entry name" value="FoP_duplication"/>
    <property type="match status" value="1"/>
</dbReference>
<feature type="region of interest" description="Disordered" evidence="2">
    <location>
        <begin position="60"/>
        <end position="86"/>
    </location>
</feature>